<feature type="domain" description="Peptidase A2" evidence="4">
    <location>
        <begin position="147"/>
        <end position="157"/>
    </location>
</feature>
<organism evidence="5 6">
    <name type="scientific">Origma solitaria</name>
    <dbReference type="NCBI Taxonomy" id="720586"/>
    <lineage>
        <taxon>Eukaryota</taxon>
        <taxon>Metazoa</taxon>
        <taxon>Chordata</taxon>
        <taxon>Craniata</taxon>
        <taxon>Vertebrata</taxon>
        <taxon>Euteleostomi</taxon>
        <taxon>Archelosauria</taxon>
        <taxon>Archosauria</taxon>
        <taxon>Dinosauria</taxon>
        <taxon>Saurischia</taxon>
        <taxon>Theropoda</taxon>
        <taxon>Coelurosauria</taxon>
        <taxon>Aves</taxon>
        <taxon>Neognathae</taxon>
        <taxon>Neoaves</taxon>
        <taxon>Telluraves</taxon>
        <taxon>Australaves</taxon>
        <taxon>Passeriformes</taxon>
        <taxon>Meliphagoidea</taxon>
        <taxon>Acanthizidae</taxon>
        <taxon>Origma</taxon>
    </lineage>
</organism>
<dbReference type="PANTHER" id="PTHR19422">
    <property type="entry name" value="GAG RETROVIRAL POLYPROTEIN"/>
    <property type="match status" value="1"/>
</dbReference>
<reference evidence="5 6" key="1">
    <citation type="submission" date="2019-09" db="EMBL/GenBank/DDBJ databases">
        <title>Bird 10,000 Genomes (B10K) Project - Family phase.</title>
        <authorList>
            <person name="Zhang G."/>
        </authorList>
    </citation>
    <scope>NUCLEOTIDE SEQUENCE [LARGE SCALE GENOMIC DNA]</scope>
    <source>
        <strain evidence="5">B10K-DU-029-52</strain>
    </source>
</reference>
<dbReference type="InterPro" id="IPR033704">
    <property type="entry name" value="dUTPase_trimeric"/>
</dbReference>
<dbReference type="PROSITE" id="PS50175">
    <property type="entry name" value="ASP_PROT_RETROV"/>
    <property type="match status" value="1"/>
</dbReference>
<evidence type="ECO:0000313" key="5">
    <source>
        <dbReference type="EMBL" id="NWV25178.1"/>
    </source>
</evidence>
<comment type="caution">
    <text evidence="5">The sequence shown here is derived from an EMBL/GenBank/DDBJ whole genome shotgun (WGS) entry which is preliminary data.</text>
</comment>
<dbReference type="Proteomes" id="UP000571324">
    <property type="component" value="Unassembled WGS sequence"/>
</dbReference>
<dbReference type="Gene3D" id="2.70.40.10">
    <property type="match status" value="1"/>
</dbReference>
<keyword evidence="2" id="KW-0064">Aspartyl protease</keyword>
<dbReference type="InterPro" id="IPR001995">
    <property type="entry name" value="Peptidase_A2_cat"/>
</dbReference>
<dbReference type="InterPro" id="IPR036157">
    <property type="entry name" value="dUTPase-like_sf"/>
</dbReference>
<protein>
    <submittedName>
        <fullName evidence="5">POK9 protein</fullName>
    </submittedName>
</protein>
<dbReference type="AlphaFoldDB" id="A0A7K6DGQ4"/>
<feature type="non-terminal residue" evidence="5">
    <location>
        <position position="157"/>
    </location>
</feature>
<sequence length="157" mass="16560">SGSAGVDLETTVDITIMDSNVHVVDTNLKGPLGDGLSALLLGWSSATKMGLEILPGVIDADYVGIIKVMVRTISPPVFIPKGSKISQLVPFRSCVPQTECLQRGTGGFGLTGQPTVFWAMDITRGKPDVKVTLSHRGGKTITHWLTVDTGADITVIS</sequence>
<dbReference type="GO" id="GO:0006508">
    <property type="term" value="P:proteolysis"/>
    <property type="evidence" value="ECO:0007669"/>
    <property type="project" value="UniProtKB-KW"/>
</dbReference>
<dbReference type="InterPro" id="IPR051592">
    <property type="entry name" value="HERV-K_Pro_peptidase_A2"/>
</dbReference>
<dbReference type="PANTHER" id="PTHR19422:SF123">
    <property type="entry name" value="RT1 CLASS I, LOCUS CE15"/>
    <property type="match status" value="1"/>
</dbReference>
<feature type="non-terminal residue" evidence="5">
    <location>
        <position position="1"/>
    </location>
</feature>
<accession>A0A7K6DGQ4</accession>
<evidence type="ECO:0000259" key="4">
    <source>
        <dbReference type="PROSITE" id="PS50175"/>
    </source>
</evidence>
<evidence type="ECO:0000313" key="6">
    <source>
        <dbReference type="Proteomes" id="UP000571324"/>
    </source>
</evidence>
<keyword evidence="6" id="KW-1185">Reference proteome</keyword>
<evidence type="ECO:0000256" key="1">
    <source>
        <dbReference type="ARBA" id="ARBA00022670"/>
    </source>
</evidence>
<dbReference type="CDD" id="cd07557">
    <property type="entry name" value="trimeric_dUTPase"/>
    <property type="match status" value="1"/>
</dbReference>
<dbReference type="GO" id="GO:0004190">
    <property type="term" value="F:aspartic-type endopeptidase activity"/>
    <property type="evidence" value="ECO:0007669"/>
    <property type="project" value="UniProtKB-KW"/>
</dbReference>
<dbReference type="Pfam" id="PF00692">
    <property type="entry name" value="dUTPase"/>
    <property type="match status" value="1"/>
</dbReference>
<dbReference type="EMBL" id="VZRL01004443">
    <property type="protein sequence ID" value="NWV25178.1"/>
    <property type="molecule type" value="Genomic_DNA"/>
</dbReference>
<dbReference type="InterPro" id="IPR029054">
    <property type="entry name" value="dUTPase-like"/>
</dbReference>
<name>A0A7K6DGQ4_9PASS</name>
<dbReference type="SUPFAM" id="SSF51283">
    <property type="entry name" value="dUTPase-like"/>
    <property type="match status" value="1"/>
</dbReference>
<proteinExistence type="predicted"/>
<dbReference type="OrthoDB" id="9900537at2759"/>
<gene>
    <name evidence="5" type="primary">Ervk9_2</name>
    <name evidence="5" type="ORF">ORISOL_R13362</name>
</gene>
<keyword evidence="1" id="KW-0645">Protease</keyword>
<keyword evidence="3" id="KW-0378">Hydrolase</keyword>
<evidence type="ECO:0000256" key="2">
    <source>
        <dbReference type="ARBA" id="ARBA00022750"/>
    </source>
</evidence>
<evidence type="ECO:0000256" key="3">
    <source>
        <dbReference type="ARBA" id="ARBA00022801"/>
    </source>
</evidence>